<dbReference type="AlphaFoldDB" id="A0A410G1J4"/>
<dbReference type="EMBL" id="CP034951">
    <property type="protein sequence ID" value="QAA81137.1"/>
    <property type="molecule type" value="Genomic_DNA"/>
</dbReference>
<protein>
    <submittedName>
        <fullName evidence="1">Uncharacterized protein</fullName>
    </submittedName>
</protein>
<organism evidence="1 2">
    <name type="scientific">Aequorivita ciconiae</name>
    <dbReference type="NCBI Taxonomy" id="2494375"/>
    <lineage>
        <taxon>Bacteria</taxon>
        <taxon>Pseudomonadati</taxon>
        <taxon>Bacteroidota</taxon>
        <taxon>Flavobacteriia</taxon>
        <taxon>Flavobacteriales</taxon>
        <taxon>Flavobacteriaceae</taxon>
        <taxon>Aequorivita</taxon>
    </lineage>
</organism>
<dbReference type="Proteomes" id="UP000285517">
    <property type="component" value="Chromosome"/>
</dbReference>
<dbReference type="KEGG" id="aev:EI546_05070"/>
<name>A0A410G1J4_9FLAO</name>
<evidence type="ECO:0000313" key="1">
    <source>
        <dbReference type="EMBL" id="QAA81137.1"/>
    </source>
</evidence>
<evidence type="ECO:0000313" key="2">
    <source>
        <dbReference type="Proteomes" id="UP000285517"/>
    </source>
</evidence>
<gene>
    <name evidence="1" type="ORF">EI546_05070</name>
</gene>
<reference evidence="1 2" key="1">
    <citation type="submission" date="2019-01" db="EMBL/GenBank/DDBJ databases">
        <title>Complete genome sequencing of Aequorivita sp. H23M31.</title>
        <authorList>
            <person name="Bae J.-W."/>
        </authorList>
    </citation>
    <scope>NUCLEOTIDE SEQUENCE [LARGE SCALE GENOMIC DNA]</scope>
    <source>
        <strain evidence="1 2">H23M31</strain>
    </source>
</reference>
<keyword evidence="2" id="KW-1185">Reference proteome</keyword>
<accession>A0A410G1J4</accession>
<sequence>MRIITLLLLLVSINLLGQNEIENLKINWPEKYEWKIGSNQETEQMHFIELVPGNESIDKWSVIGTMMSIKGATNVPMDVAANLMYEQAKANAPKAKLNIIEKNETGENHWILFTIEAPKFKNDKNPESQLYYIIQGKSSLYSNFVAIKEKKLSKDFIDEWSKVFKASELVYQ</sequence>
<dbReference type="OrthoDB" id="645785at2"/>
<dbReference type="RefSeq" id="WP_128249528.1">
    <property type="nucleotide sequence ID" value="NZ_CP034951.1"/>
</dbReference>
<proteinExistence type="predicted"/>